<dbReference type="Pfam" id="PF03717">
    <property type="entry name" value="PBP_dimer"/>
    <property type="match status" value="1"/>
</dbReference>
<organism evidence="6 7">
    <name type="scientific">Candidatus Galacturonatibacter soehngenii</name>
    <dbReference type="NCBI Taxonomy" id="2307010"/>
    <lineage>
        <taxon>Bacteria</taxon>
        <taxon>Bacillati</taxon>
        <taxon>Bacillota</taxon>
        <taxon>Clostridia</taxon>
        <taxon>Lachnospirales</taxon>
        <taxon>Lachnospiraceae</taxon>
        <taxon>Candidatus Galacturonatibacter</taxon>
    </lineage>
</organism>
<dbReference type="Pfam" id="PF03793">
    <property type="entry name" value="PASTA"/>
    <property type="match status" value="1"/>
</dbReference>
<comment type="subcellular location">
    <subcellularLocation>
        <location evidence="1">Membrane</location>
    </subcellularLocation>
</comment>
<comment type="similarity">
    <text evidence="2">Belongs to the transpeptidase family.</text>
</comment>
<reference evidence="6 7" key="2">
    <citation type="submission" date="2020-02" db="EMBL/GenBank/DDBJ databases">
        <title>Candidatus Galacturonibacter soehngenii shows hetero-acetogenic catabolism of galacturonic acid but lacks a canonical carbon monoxide dehydrogenase/acetyl-CoA synthase complex.</title>
        <authorList>
            <person name="Diender M."/>
            <person name="Stouten G.R."/>
            <person name="Petersen J.F."/>
            <person name="Nielsen P.H."/>
            <person name="Dueholm M.S."/>
            <person name="Pronk J.T."/>
            <person name="Van Loosdrecht M.C.M."/>
        </authorList>
    </citation>
    <scope>NUCLEOTIDE SEQUENCE [LARGE SCALE GENOMIC DNA]</scope>
    <source>
        <strain evidence="6">GalUA</strain>
    </source>
</reference>
<dbReference type="AlphaFoldDB" id="A0A7V7UDH3"/>
<evidence type="ECO:0000256" key="2">
    <source>
        <dbReference type="ARBA" id="ARBA00007171"/>
    </source>
</evidence>
<dbReference type="InterPro" id="IPR012338">
    <property type="entry name" value="Beta-lactam/transpept-like"/>
</dbReference>
<evidence type="ECO:0000259" key="5">
    <source>
        <dbReference type="PROSITE" id="PS51178"/>
    </source>
</evidence>
<dbReference type="InterPro" id="IPR036138">
    <property type="entry name" value="PBP_dimer_sf"/>
</dbReference>
<evidence type="ECO:0000256" key="1">
    <source>
        <dbReference type="ARBA" id="ARBA00004370"/>
    </source>
</evidence>
<reference evidence="6 7" key="1">
    <citation type="submission" date="2019-09" db="EMBL/GenBank/DDBJ databases">
        <authorList>
            <person name="Valk L.C."/>
        </authorList>
    </citation>
    <scope>NUCLEOTIDE SEQUENCE [LARGE SCALE GENOMIC DNA]</scope>
    <source>
        <strain evidence="6">GalUA</strain>
    </source>
</reference>
<dbReference type="SUPFAM" id="SSF56601">
    <property type="entry name" value="beta-lactamase/transpeptidase-like"/>
    <property type="match status" value="1"/>
</dbReference>
<evidence type="ECO:0000313" key="6">
    <source>
        <dbReference type="EMBL" id="KAB1440760.1"/>
    </source>
</evidence>
<dbReference type="GO" id="GO:0005886">
    <property type="term" value="C:plasma membrane"/>
    <property type="evidence" value="ECO:0007669"/>
    <property type="project" value="TreeGrafter"/>
</dbReference>
<dbReference type="InterPro" id="IPR005543">
    <property type="entry name" value="PASTA_dom"/>
</dbReference>
<protein>
    <submittedName>
        <fullName evidence="6">PASTA domain-containing protein</fullName>
    </submittedName>
</protein>
<dbReference type="Gene3D" id="3.40.710.10">
    <property type="entry name" value="DD-peptidase/beta-lactamase superfamily"/>
    <property type="match status" value="1"/>
</dbReference>
<dbReference type="Pfam" id="PF00905">
    <property type="entry name" value="Transpeptidase"/>
    <property type="match status" value="1"/>
</dbReference>
<dbReference type="SMART" id="SM00740">
    <property type="entry name" value="PASTA"/>
    <property type="match status" value="1"/>
</dbReference>
<comment type="caution">
    <text evidence="6">The sequence shown here is derived from an EMBL/GenBank/DDBJ whole genome shotgun (WGS) entry which is preliminary data.</text>
</comment>
<keyword evidence="4" id="KW-1133">Transmembrane helix</keyword>
<dbReference type="RefSeq" id="WP_151141639.1">
    <property type="nucleotide sequence ID" value="NZ_WAGX01000003.1"/>
</dbReference>
<dbReference type="GO" id="GO:0071555">
    <property type="term" value="P:cell wall organization"/>
    <property type="evidence" value="ECO:0007669"/>
    <property type="project" value="TreeGrafter"/>
</dbReference>
<evidence type="ECO:0000256" key="4">
    <source>
        <dbReference type="SAM" id="Phobius"/>
    </source>
</evidence>
<sequence>MKSKTFNRKKIVIVFIAIFLILLALVGRLFYLMIAKSEYYQEKADQLHEREREIKAARGKIIDATGQIVATNKTVCTISVIHNQIKEPEKVISILANELELSEEIVRKRVEKYSSIERVKTNVDKEIGDKIRSYALAGVKVDEDFKRYYPYDTLASKVLGFTGSDNQGIIGLEVKYETYLKGQNGYILTMTDARGVEIEDAAEGRMEPIAGNDLYISLDSNIQKFAEQSAAKVMKAKSAESVSIIVMNPKNGEIMAMVNLPEFNLNDPFTLNTENTGLIDEKTKQTMLNQMWRNRCINDTYEPGSTFKILTAAAGLEEGVVTLEDTFSCPGFKIVEDRRIRCHKIAGHGGETFIQGVMNSCNPVFIEVGLRLGVDNIFKYFNQLGLMTKTGVDLPGEAGTIMHKKENVGLVELATMSFGQSFQITPIQLATTVSSIVNGGTRITPHFGVSVRAYDGELIKNFTYPEKNNVISKETSETMRSILEKVVSEGTGKKAYIPGFRIGGKTATSQTLPRSAKKYISSFIGFAPAEDPQVLALAVIYDPKGIYYGGTIAAPVVQEIFGNILPYLGIEQVYEANEIEEFNIGDITMPNLVGLSKTEASSILKEYDLNVEYLNEGETVTDQFPLANETIRKTSNIILYLE</sequence>
<gene>
    <name evidence="6" type="ORF">F7O84_02540</name>
</gene>
<dbReference type="EMBL" id="WAGX01000003">
    <property type="protein sequence ID" value="KAB1440760.1"/>
    <property type="molecule type" value="Genomic_DNA"/>
</dbReference>
<keyword evidence="4" id="KW-0812">Transmembrane</keyword>
<evidence type="ECO:0000256" key="3">
    <source>
        <dbReference type="ARBA" id="ARBA00023136"/>
    </source>
</evidence>
<dbReference type="InterPro" id="IPR001460">
    <property type="entry name" value="PCN-bd_Tpept"/>
</dbReference>
<feature type="domain" description="PASTA" evidence="5">
    <location>
        <begin position="583"/>
        <end position="642"/>
    </location>
</feature>
<dbReference type="PANTHER" id="PTHR30627:SF1">
    <property type="entry name" value="PEPTIDOGLYCAN D,D-TRANSPEPTIDASE FTSI"/>
    <property type="match status" value="1"/>
</dbReference>
<name>A0A7V7UDH3_9FIRM</name>
<proteinExistence type="inferred from homology"/>
<dbReference type="Proteomes" id="UP000461768">
    <property type="component" value="Unassembled WGS sequence"/>
</dbReference>
<dbReference type="PROSITE" id="PS51178">
    <property type="entry name" value="PASTA"/>
    <property type="match status" value="1"/>
</dbReference>
<keyword evidence="7" id="KW-1185">Reference proteome</keyword>
<keyword evidence="3 4" id="KW-0472">Membrane</keyword>
<dbReference type="Gene3D" id="3.90.1310.10">
    <property type="entry name" value="Penicillin-binding protein 2a (Domain 2)"/>
    <property type="match status" value="1"/>
</dbReference>
<dbReference type="InterPro" id="IPR005311">
    <property type="entry name" value="PBP_dimer"/>
</dbReference>
<accession>A0A7V7UDH3</accession>
<dbReference type="OrthoDB" id="9804124at2"/>
<feature type="transmembrane region" description="Helical" evidence="4">
    <location>
        <begin position="12"/>
        <end position="34"/>
    </location>
</feature>
<dbReference type="GO" id="GO:0008658">
    <property type="term" value="F:penicillin binding"/>
    <property type="evidence" value="ECO:0007669"/>
    <property type="project" value="InterPro"/>
</dbReference>
<dbReference type="SUPFAM" id="SSF56519">
    <property type="entry name" value="Penicillin binding protein dimerisation domain"/>
    <property type="match status" value="1"/>
</dbReference>
<dbReference type="InterPro" id="IPR050515">
    <property type="entry name" value="Beta-lactam/transpept"/>
</dbReference>
<dbReference type="Gene3D" id="3.30.10.20">
    <property type="match status" value="1"/>
</dbReference>
<dbReference type="PANTHER" id="PTHR30627">
    <property type="entry name" value="PEPTIDOGLYCAN D,D-TRANSPEPTIDASE"/>
    <property type="match status" value="1"/>
</dbReference>
<dbReference type="SUPFAM" id="SSF54184">
    <property type="entry name" value="Penicillin-binding protein 2x (pbp-2x), c-terminal domain"/>
    <property type="match status" value="1"/>
</dbReference>
<dbReference type="CDD" id="cd06576">
    <property type="entry name" value="PASTA_Pbp2x-like_1"/>
    <property type="match status" value="1"/>
</dbReference>
<evidence type="ECO:0000313" key="7">
    <source>
        <dbReference type="Proteomes" id="UP000461768"/>
    </source>
</evidence>